<dbReference type="EC" id="2.7.13.3" evidence="3"/>
<feature type="transmembrane region" description="Helical" evidence="10">
    <location>
        <begin position="139"/>
        <end position="159"/>
    </location>
</feature>
<evidence type="ECO:0000313" key="13">
    <source>
        <dbReference type="EMBL" id="RWX56054.1"/>
    </source>
</evidence>
<keyword evidence="14" id="KW-1185">Reference proteome</keyword>
<feature type="transmembrane region" description="Helical" evidence="10">
    <location>
        <begin position="7"/>
        <end position="26"/>
    </location>
</feature>
<keyword evidence="10" id="KW-0472">Membrane</keyword>
<dbReference type="PRINTS" id="PR00344">
    <property type="entry name" value="BCTRLSENSOR"/>
</dbReference>
<dbReference type="Gene3D" id="3.30.565.10">
    <property type="entry name" value="Histidine kinase-like ATPase, C-terminal domain"/>
    <property type="match status" value="1"/>
</dbReference>
<evidence type="ECO:0000259" key="12">
    <source>
        <dbReference type="PROSITE" id="PS50885"/>
    </source>
</evidence>
<gene>
    <name evidence="13" type="ORF">EDI28_07105</name>
</gene>
<dbReference type="AlphaFoldDB" id="A0A444JSH8"/>
<dbReference type="GO" id="GO:0005886">
    <property type="term" value="C:plasma membrane"/>
    <property type="evidence" value="ECO:0007669"/>
    <property type="project" value="UniProtKB-SubCell"/>
</dbReference>
<keyword evidence="10" id="KW-0812">Transmembrane</keyword>
<dbReference type="Gene3D" id="6.10.340.10">
    <property type="match status" value="1"/>
</dbReference>
<evidence type="ECO:0000256" key="9">
    <source>
        <dbReference type="ARBA" id="ARBA00022840"/>
    </source>
</evidence>
<organism evidence="13 14">
    <name type="scientific">Photobacterium chitinilyticum</name>
    <dbReference type="NCBI Taxonomy" id="2485123"/>
    <lineage>
        <taxon>Bacteria</taxon>
        <taxon>Pseudomonadati</taxon>
        <taxon>Pseudomonadota</taxon>
        <taxon>Gammaproteobacteria</taxon>
        <taxon>Vibrionales</taxon>
        <taxon>Vibrionaceae</taxon>
        <taxon>Photobacterium</taxon>
    </lineage>
</organism>
<evidence type="ECO:0000256" key="5">
    <source>
        <dbReference type="ARBA" id="ARBA00022553"/>
    </source>
</evidence>
<comment type="caution">
    <text evidence="13">The sequence shown here is derived from an EMBL/GenBank/DDBJ whole genome shotgun (WGS) entry which is preliminary data.</text>
</comment>
<reference evidence="13 14" key="1">
    <citation type="submission" date="2018-11" db="EMBL/GenBank/DDBJ databases">
        <title>Photobacterium sp. BEI247 sp. nov., a marine bacterium isolated from Yongle Blue Hole in the South China Sea.</title>
        <authorList>
            <person name="Wang X."/>
        </authorList>
    </citation>
    <scope>NUCLEOTIDE SEQUENCE [LARGE SCALE GENOMIC DNA]</scope>
    <source>
        <strain evidence="14">BEI247</strain>
    </source>
</reference>
<dbReference type="GO" id="GO:0005524">
    <property type="term" value="F:ATP binding"/>
    <property type="evidence" value="ECO:0007669"/>
    <property type="project" value="UniProtKB-KW"/>
</dbReference>
<dbReference type="SMART" id="SM00387">
    <property type="entry name" value="HATPase_c"/>
    <property type="match status" value="1"/>
</dbReference>
<keyword evidence="4" id="KW-1003">Cell membrane</keyword>
<keyword evidence="6" id="KW-0808">Transferase</keyword>
<sequence length="437" mass="49689">MKRLYCEFFIGVAVLFFLSIVSYIYVTEELTPDYVEIVEINQVHSVISILDKVAHDLGQHRADEWFVQYAEENQLSIVAYSWESPELSAEIIDSLKQRRIYCDDMYSYFVVYGDGRQIYSIAPDLSKPIWEQIDFDDTLLWVFFYTTFAIYSALMLKILSRRFRVLEQTTLAFAEGDFAVRASEKPGDRLGSLNSSFNQMADKISALITSHKQLTNAVAHELRTPVFRVQCQLEMLEDLGLTPDQLNYAVGIHDDMAELELMIEELLYFAKMDRAVIPLNLTSPYMSEWLDKLVTNCQKETDIPITVNYQHEERASVDVYQLTRAVSNIVRNASRYAEQGIDVSVFRSDHELHIQVDDDGIGIPDTERERILEPFYRVGTARDRESGGHGLGLAIVAQIMARHQGRIEIGSSESGGARFTLIVPQALATDESSAGSL</sequence>
<comment type="subcellular location">
    <subcellularLocation>
        <location evidence="2">Cell membrane</location>
        <topology evidence="2">Multi-pass membrane protein</topology>
    </subcellularLocation>
</comment>
<keyword evidence="5" id="KW-0597">Phosphoprotein</keyword>
<dbReference type="PANTHER" id="PTHR44936:SF10">
    <property type="entry name" value="SENSOR PROTEIN RSTB"/>
    <property type="match status" value="1"/>
</dbReference>
<protein>
    <recommendedName>
        <fullName evidence="3">histidine kinase</fullName>
        <ecNumber evidence="3">2.7.13.3</ecNumber>
    </recommendedName>
</protein>
<dbReference type="EMBL" id="RJLM01000002">
    <property type="protein sequence ID" value="RWX56054.1"/>
    <property type="molecule type" value="Genomic_DNA"/>
</dbReference>
<dbReference type="RefSeq" id="WP_128783143.1">
    <property type="nucleotide sequence ID" value="NZ_JAKJSG010000020.1"/>
</dbReference>
<evidence type="ECO:0000256" key="8">
    <source>
        <dbReference type="ARBA" id="ARBA00022777"/>
    </source>
</evidence>
<comment type="catalytic activity">
    <reaction evidence="1">
        <text>ATP + protein L-histidine = ADP + protein N-phospho-L-histidine.</text>
        <dbReference type="EC" id="2.7.13.3"/>
    </reaction>
</comment>
<dbReference type="InterPro" id="IPR003661">
    <property type="entry name" value="HisK_dim/P_dom"/>
</dbReference>
<dbReference type="Pfam" id="PF00672">
    <property type="entry name" value="HAMP"/>
    <property type="match status" value="1"/>
</dbReference>
<dbReference type="Gene3D" id="1.10.287.130">
    <property type="match status" value="1"/>
</dbReference>
<dbReference type="SMART" id="SM00304">
    <property type="entry name" value="HAMP"/>
    <property type="match status" value="1"/>
</dbReference>
<name>A0A444JSH8_9GAMM</name>
<evidence type="ECO:0000256" key="6">
    <source>
        <dbReference type="ARBA" id="ARBA00022679"/>
    </source>
</evidence>
<dbReference type="SMART" id="SM00388">
    <property type="entry name" value="HisKA"/>
    <property type="match status" value="1"/>
</dbReference>
<dbReference type="GO" id="GO:0000155">
    <property type="term" value="F:phosphorelay sensor kinase activity"/>
    <property type="evidence" value="ECO:0007669"/>
    <property type="project" value="InterPro"/>
</dbReference>
<keyword evidence="8" id="KW-0418">Kinase</keyword>
<dbReference type="PROSITE" id="PS50885">
    <property type="entry name" value="HAMP"/>
    <property type="match status" value="1"/>
</dbReference>
<dbReference type="InterPro" id="IPR036097">
    <property type="entry name" value="HisK_dim/P_sf"/>
</dbReference>
<dbReference type="PANTHER" id="PTHR44936">
    <property type="entry name" value="SENSOR PROTEIN CREC"/>
    <property type="match status" value="1"/>
</dbReference>
<evidence type="ECO:0000256" key="4">
    <source>
        <dbReference type="ARBA" id="ARBA00022475"/>
    </source>
</evidence>
<keyword evidence="9" id="KW-0067">ATP-binding</keyword>
<dbReference type="SUPFAM" id="SSF47384">
    <property type="entry name" value="Homodimeric domain of signal transducing histidine kinase"/>
    <property type="match status" value="1"/>
</dbReference>
<evidence type="ECO:0000256" key="10">
    <source>
        <dbReference type="SAM" id="Phobius"/>
    </source>
</evidence>
<accession>A0A444JSH8</accession>
<evidence type="ECO:0000256" key="3">
    <source>
        <dbReference type="ARBA" id="ARBA00012438"/>
    </source>
</evidence>
<keyword evidence="7" id="KW-0547">Nucleotide-binding</keyword>
<evidence type="ECO:0000259" key="11">
    <source>
        <dbReference type="PROSITE" id="PS50109"/>
    </source>
</evidence>
<dbReference type="CDD" id="cd06225">
    <property type="entry name" value="HAMP"/>
    <property type="match status" value="1"/>
</dbReference>
<dbReference type="InterPro" id="IPR036890">
    <property type="entry name" value="HATPase_C_sf"/>
</dbReference>
<dbReference type="InterPro" id="IPR050980">
    <property type="entry name" value="2C_sensor_his_kinase"/>
</dbReference>
<dbReference type="CDD" id="cd00082">
    <property type="entry name" value="HisKA"/>
    <property type="match status" value="1"/>
</dbReference>
<dbReference type="InterPro" id="IPR005467">
    <property type="entry name" value="His_kinase_dom"/>
</dbReference>
<dbReference type="InterPro" id="IPR004358">
    <property type="entry name" value="Sig_transdc_His_kin-like_C"/>
</dbReference>
<feature type="domain" description="Histidine kinase" evidence="11">
    <location>
        <begin position="217"/>
        <end position="427"/>
    </location>
</feature>
<dbReference type="OrthoDB" id="9804645at2"/>
<proteinExistence type="predicted"/>
<evidence type="ECO:0000256" key="2">
    <source>
        <dbReference type="ARBA" id="ARBA00004651"/>
    </source>
</evidence>
<evidence type="ECO:0000256" key="1">
    <source>
        <dbReference type="ARBA" id="ARBA00000085"/>
    </source>
</evidence>
<dbReference type="PROSITE" id="PS50109">
    <property type="entry name" value="HIS_KIN"/>
    <property type="match status" value="1"/>
</dbReference>
<keyword evidence="10" id="KW-1133">Transmembrane helix</keyword>
<dbReference type="InterPro" id="IPR003594">
    <property type="entry name" value="HATPase_dom"/>
</dbReference>
<dbReference type="Proteomes" id="UP000287563">
    <property type="component" value="Unassembled WGS sequence"/>
</dbReference>
<evidence type="ECO:0000256" key="7">
    <source>
        <dbReference type="ARBA" id="ARBA00022741"/>
    </source>
</evidence>
<dbReference type="Pfam" id="PF02518">
    <property type="entry name" value="HATPase_c"/>
    <property type="match status" value="1"/>
</dbReference>
<evidence type="ECO:0000313" key="14">
    <source>
        <dbReference type="Proteomes" id="UP000287563"/>
    </source>
</evidence>
<feature type="domain" description="HAMP" evidence="12">
    <location>
        <begin position="157"/>
        <end position="209"/>
    </location>
</feature>
<dbReference type="Pfam" id="PF00512">
    <property type="entry name" value="HisKA"/>
    <property type="match status" value="1"/>
</dbReference>
<dbReference type="InterPro" id="IPR003660">
    <property type="entry name" value="HAMP_dom"/>
</dbReference>
<dbReference type="SUPFAM" id="SSF55874">
    <property type="entry name" value="ATPase domain of HSP90 chaperone/DNA topoisomerase II/histidine kinase"/>
    <property type="match status" value="1"/>
</dbReference>